<dbReference type="PANTHER" id="PTHR43000">
    <property type="entry name" value="DTDP-D-GLUCOSE 4,6-DEHYDRATASE-RELATED"/>
    <property type="match status" value="1"/>
</dbReference>
<protein>
    <recommendedName>
        <fullName evidence="2">NAD-dependent epimerase/dehydratase domain-containing protein</fullName>
    </recommendedName>
</protein>
<evidence type="ECO:0000259" key="2">
    <source>
        <dbReference type="Pfam" id="PF01370"/>
    </source>
</evidence>
<proteinExistence type="inferred from homology"/>
<name>A0A0F9LPU7_9ZZZZ</name>
<gene>
    <name evidence="3" type="ORF">LCGC14_1481840</name>
</gene>
<dbReference type="InterPro" id="IPR001509">
    <property type="entry name" value="Epimerase_deHydtase"/>
</dbReference>
<dbReference type="InterPro" id="IPR036291">
    <property type="entry name" value="NAD(P)-bd_dom_sf"/>
</dbReference>
<accession>A0A0F9LPU7</accession>
<comment type="similarity">
    <text evidence="1">Belongs to the NAD(P)-dependent epimerase/dehydratase family.</text>
</comment>
<dbReference type="Gene3D" id="3.40.50.720">
    <property type="entry name" value="NAD(P)-binding Rossmann-like Domain"/>
    <property type="match status" value="1"/>
</dbReference>
<dbReference type="SUPFAM" id="SSF51735">
    <property type="entry name" value="NAD(P)-binding Rossmann-fold domains"/>
    <property type="match status" value="1"/>
</dbReference>
<dbReference type="EMBL" id="LAZR01010546">
    <property type="protein sequence ID" value="KKM66370.1"/>
    <property type="molecule type" value="Genomic_DNA"/>
</dbReference>
<feature type="domain" description="NAD-dependent epimerase/dehydratase" evidence="2">
    <location>
        <begin position="3"/>
        <end position="220"/>
    </location>
</feature>
<evidence type="ECO:0000313" key="3">
    <source>
        <dbReference type="EMBL" id="KKM66370.1"/>
    </source>
</evidence>
<dbReference type="Pfam" id="PF01370">
    <property type="entry name" value="Epimerase"/>
    <property type="match status" value="1"/>
</dbReference>
<organism evidence="3">
    <name type="scientific">marine sediment metagenome</name>
    <dbReference type="NCBI Taxonomy" id="412755"/>
    <lineage>
        <taxon>unclassified sequences</taxon>
        <taxon>metagenomes</taxon>
        <taxon>ecological metagenomes</taxon>
    </lineage>
</organism>
<dbReference type="AlphaFoldDB" id="A0A0F9LPU7"/>
<sequence length="249" mass="29052">MKVLITGATGFVGNYTVMELLKYKEHEIIATGFEPNQDVKDFPWFNNVKYISHDLNEEKDNYYSFFGKPDILIHLSWEGLPNFKELYHFERNTINNYNFIKNMVINGLKDINIIGTCFEYGMQSGSLSEDIPSRPVNAYALGKNTLREYIEELNKNYEFDFKWIRLFYMYGKGQNPKSILPLLDKALDNNEEVFNMSGGEQLRDYLRISKVAENIVKISLQRKVIGIINNCKKHFCHYSTAFNLTDICV</sequence>
<evidence type="ECO:0000256" key="1">
    <source>
        <dbReference type="ARBA" id="ARBA00007637"/>
    </source>
</evidence>
<reference evidence="3" key="1">
    <citation type="journal article" date="2015" name="Nature">
        <title>Complex archaea that bridge the gap between prokaryotes and eukaryotes.</title>
        <authorList>
            <person name="Spang A."/>
            <person name="Saw J.H."/>
            <person name="Jorgensen S.L."/>
            <person name="Zaremba-Niedzwiedzka K."/>
            <person name="Martijn J."/>
            <person name="Lind A.E."/>
            <person name="van Eijk R."/>
            <person name="Schleper C."/>
            <person name="Guy L."/>
            <person name="Ettema T.J."/>
        </authorList>
    </citation>
    <scope>NUCLEOTIDE SEQUENCE</scope>
</reference>
<comment type="caution">
    <text evidence="3">The sequence shown here is derived from an EMBL/GenBank/DDBJ whole genome shotgun (WGS) entry which is preliminary data.</text>
</comment>